<organism evidence="1 2">
    <name type="scientific">Flavobacterium luteum</name>
    <dbReference type="NCBI Taxonomy" id="2026654"/>
    <lineage>
        <taxon>Bacteria</taxon>
        <taxon>Pseudomonadati</taxon>
        <taxon>Bacteroidota</taxon>
        <taxon>Flavobacteriia</taxon>
        <taxon>Flavobacteriales</taxon>
        <taxon>Flavobacteriaceae</taxon>
        <taxon>Flavobacterium</taxon>
    </lineage>
</organism>
<proteinExistence type="predicted"/>
<dbReference type="OrthoDB" id="1440711at2"/>
<accession>A0A7J5ADE8</accession>
<dbReference type="AlphaFoldDB" id="A0A7J5ADE8"/>
<evidence type="ECO:0000313" key="1">
    <source>
        <dbReference type="EMBL" id="KAB1155493.1"/>
    </source>
</evidence>
<sequence>MKNNSGNSSLRIAESISNSIIKDTFINVSMLPLVAKMFENSNFQFDLFNQNEKKIIDALNDDLSKEIKVTKHHSGDITLNLTFEADVKNEHAKEVRRILGLKQYEKIELVYRNEKHLIINNTRKEILKKE</sequence>
<name>A0A7J5ADE8_9FLAO</name>
<evidence type="ECO:0000313" key="2">
    <source>
        <dbReference type="Proteomes" id="UP000490922"/>
    </source>
</evidence>
<reference evidence="1 2" key="1">
    <citation type="submission" date="2019-09" db="EMBL/GenBank/DDBJ databases">
        <title>Flavobacterium sp. nov., isolated from glacier ice.</title>
        <authorList>
            <person name="Liu Q."/>
        </authorList>
    </citation>
    <scope>NUCLEOTIDE SEQUENCE [LARGE SCALE GENOMIC DNA]</scope>
    <source>
        <strain evidence="1 2">NBRC 112527</strain>
    </source>
</reference>
<protein>
    <submittedName>
        <fullName evidence="1">Uncharacterized protein</fullName>
    </submittedName>
</protein>
<dbReference type="EMBL" id="WAEM01000005">
    <property type="protein sequence ID" value="KAB1155493.1"/>
    <property type="molecule type" value="Genomic_DNA"/>
</dbReference>
<dbReference type="Proteomes" id="UP000490922">
    <property type="component" value="Unassembled WGS sequence"/>
</dbReference>
<gene>
    <name evidence="1" type="ORF">F6464_10270</name>
</gene>
<keyword evidence="2" id="KW-1185">Reference proteome</keyword>
<comment type="caution">
    <text evidence="1">The sequence shown here is derived from an EMBL/GenBank/DDBJ whole genome shotgun (WGS) entry which is preliminary data.</text>
</comment>
<dbReference type="RefSeq" id="WP_151107720.1">
    <property type="nucleotide sequence ID" value="NZ_WAEM01000005.1"/>
</dbReference>